<feature type="transmembrane region" description="Helical" evidence="19">
    <location>
        <begin position="53"/>
        <end position="73"/>
    </location>
</feature>
<keyword evidence="11 18" id="KW-0812">Transmembrane</keyword>
<evidence type="ECO:0000256" key="7">
    <source>
        <dbReference type="ARBA" id="ARBA00019373"/>
    </source>
</evidence>
<evidence type="ECO:0000313" key="21">
    <source>
        <dbReference type="Proteomes" id="UP000198623"/>
    </source>
</evidence>
<comment type="pathway">
    <text evidence="4">Lipid metabolism.</text>
</comment>
<keyword evidence="13 19" id="KW-1133">Transmembrane helix</keyword>
<proteinExistence type="inferred from homology"/>
<dbReference type="EC" id="2.7.7.41" evidence="6 18"/>
<keyword evidence="9" id="KW-0444">Lipid biosynthesis</keyword>
<accession>A0A1I2NDA8</accession>
<keyword evidence="10 18" id="KW-0808">Transferase</keyword>
<comment type="catalytic activity">
    <reaction evidence="1 18">
        <text>a 1,2-diacyl-sn-glycero-3-phosphate + CTP + H(+) = a CDP-1,2-diacyl-sn-glycerol + diphosphate</text>
        <dbReference type="Rhea" id="RHEA:16229"/>
        <dbReference type="ChEBI" id="CHEBI:15378"/>
        <dbReference type="ChEBI" id="CHEBI:33019"/>
        <dbReference type="ChEBI" id="CHEBI:37563"/>
        <dbReference type="ChEBI" id="CHEBI:58332"/>
        <dbReference type="ChEBI" id="CHEBI:58608"/>
        <dbReference type="EC" id="2.7.7.41"/>
    </reaction>
</comment>
<keyword evidence="8" id="KW-1003">Cell membrane</keyword>
<evidence type="ECO:0000256" key="16">
    <source>
        <dbReference type="ARBA" id="ARBA00023209"/>
    </source>
</evidence>
<evidence type="ECO:0000256" key="19">
    <source>
        <dbReference type="SAM" id="Phobius"/>
    </source>
</evidence>
<evidence type="ECO:0000313" key="20">
    <source>
        <dbReference type="EMBL" id="SFF99687.1"/>
    </source>
</evidence>
<dbReference type="PROSITE" id="PS01315">
    <property type="entry name" value="CDS"/>
    <property type="match status" value="1"/>
</dbReference>
<dbReference type="InterPro" id="IPR000374">
    <property type="entry name" value="PC_trans"/>
</dbReference>
<evidence type="ECO:0000256" key="15">
    <source>
        <dbReference type="ARBA" id="ARBA00023136"/>
    </source>
</evidence>
<keyword evidence="16" id="KW-0594">Phospholipid biosynthesis</keyword>
<dbReference type="EMBL" id="FOOU01000002">
    <property type="protein sequence ID" value="SFF99687.1"/>
    <property type="molecule type" value="Genomic_DNA"/>
</dbReference>
<dbReference type="GO" id="GO:0005886">
    <property type="term" value="C:plasma membrane"/>
    <property type="evidence" value="ECO:0007669"/>
    <property type="project" value="UniProtKB-SubCell"/>
</dbReference>
<evidence type="ECO:0000256" key="5">
    <source>
        <dbReference type="ARBA" id="ARBA00010185"/>
    </source>
</evidence>
<organism evidence="20 21">
    <name type="scientific">Neptunomonas qingdaonensis</name>
    <dbReference type="NCBI Taxonomy" id="1045558"/>
    <lineage>
        <taxon>Bacteria</taxon>
        <taxon>Pseudomonadati</taxon>
        <taxon>Pseudomonadota</taxon>
        <taxon>Gammaproteobacteria</taxon>
        <taxon>Oceanospirillales</taxon>
        <taxon>Oceanospirillaceae</taxon>
        <taxon>Neptunomonas</taxon>
    </lineage>
</organism>
<keyword evidence="12 18" id="KW-0548">Nucleotidyltransferase</keyword>
<feature type="transmembrane region" description="Helical" evidence="19">
    <location>
        <begin position="138"/>
        <end position="156"/>
    </location>
</feature>
<reference evidence="21" key="1">
    <citation type="submission" date="2016-10" db="EMBL/GenBank/DDBJ databases">
        <authorList>
            <person name="Varghese N."/>
            <person name="Submissions S."/>
        </authorList>
    </citation>
    <scope>NUCLEOTIDE SEQUENCE [LARGE SCALE GENOMIC DNA]</scope>
    <source>
        <strain evidence="21">CGMCC 1.10971</strain>
    </source>
</reference>
<evidence type="ECO:0000256" key="6">
    <source>
        <dbReference type="ARBA" id="ARBA00012487"/>
    </source>
</evidence>
<dbReference type="STRING" id="1045558.SAMN05216175_102344"/>
<evidence type="ECO:0000256" key="14">
    <source>
        <dbReference type="ARBA" id="ARBA00023098"/>
    </source>
</evidence>
<gene>
    <name evidence="20" type="ORF">SAMN05216175_102344</name>
</gene>
<dbReference type="RefSeq" id="WP_090725043.1">
    <property type="nucleotide sequence ID" value="NZ_FOOU01000002.1"/>
</dbReference>
<feature type="transmembrane region" description="Helical" evidence="19">
    <location>
        <begin position="202"/>
        <end position="223"/>
    </location>
</feature>
<sequence length="270" mass="29574">MLKQRIITASILAPLVLCGVFLLPVMGFAIFFALVTLIGAWEWALLSGLKKSLHRLAFCFFVLVAIGISSWFYETGHGYFVLLPAVVVWLMAIFWICRYPTSGLWEKSLVRTLCGVLLLSAAWLSMVELKALESGNAWLLLILLIVWAADIGAYFSGKRWGRVKLAPHVSPGKTREGMYGGLVAVGLTVLAFSWWNELTLSSVVYLMLLSLVVGLVSVMGDLFESLLKRHAGVKDSGTILPGHGGVLDRIDSILAAAPLYYLGLTFLPIV</sequence>
<dbReference type="PANTHER" id="PTHR46382:SF1">
    <property type="entry name" value="PHOSPHATIDATE CYTIDYLYLTRANSFERASE"/>
    <property type="match status" value="1"/>
</dbReference>
<evidence type="ECO:0000256" key="18">
    <source>
        <dbReference type="RuleBase" id="RU003938"/>
    </source>
</evidence>
<dbReference type="UniPathway" id="UPA00557">
    <property type="reaction ID" value="UER00614"/>
</dbReference>
<evidence type="ECO:0000256" key="12">
    <source>
        <dbReference type="ARBA" id="ARBA00022695"/>
    </source>
</evidence>
<comment type="pathway">
    <text evidence="3 18">Phospholipid metabolism; CDP-diacylglycerol biosynthesis; CDP-diacylglycerol from sn-glycerol 3-phosphate: step 3/3.</text>
</comment>
<dbReference type="GO" id="GO:0016024">
    <property type="term" value="P:CDP-diacylglycerol biosynthetic process"/>
    <property type="evidence" value="ECO:0007669"/>
    <property type="project" value="UniProtKB-UniPathway"/>
</dbReference>
<keyword evidence="15 19" id="KW-0472">Membrane</keyword>
<dbReference type="GO" id="GO:0004605">
    <property type="term" value="F:phosphatidate cytidylyltransferase activity"/>
    <property type="evidence" value="ECO:0007669"/>
    <property type="project" value="UniProtKB-EC"/>
</dbReference>
<evidence type="ECO:0000256" key="13">
    <source>
        <dbReference type="ARBA" id="ARBA00022989"/>
    </source>
</evidence>
<keyword evidence="21" id="KW-1185">Reference proteome</keyword>
<evidence type="ECO:0000256" key="4">
    <source>
        <dbReference type="ARBA" id="ARBA00005189"/>
    </source>
</evidence>
<feature type="transmembrane region" description="Helical" evidence="19">
    <location>
        <begin position="109"/>
        <end position="126"/>
    </location>
</feature>
<evidence type="ECO:0000256" key="9">
    <source>
        <dbReference type="ARBA" id="ARBA00022516"/>
    </source>
</evidence>
<evidence type="ECO:0000256" key="10">
    <source>
        <dbReference type="ARBA" id="ARBA00022679"/>
    </source>
</evidence>
<comment type="subcellular location">
    <subcellularLocation>
        <location evidence="2">Cell membrane</location>
        <topology evidence="2">Multi-pass membrane protein</topology>
    </subcellularLocation>
</comment>
<evidence type="ECO:0000256" key="1">
    <source>
        <dbReference type="ARBA" id="ARBA00001698"/>
    </source>
</evidence>
<evidence type="ECO:0000256" key="11">
    <source>
        <dbReference type="ARBA" id="ARBA00022692"/>
    </source>
</evidence>
<feature type="transmembrane region" description="Helical" evidence="19">
    <location>
        <begin position="28"/>
        <end position="46"/>
    </location>
</feature>
<evidence type="ECO:0000256" key="8">
    <source>
        <dbReference type="ARBA" id="ARBA00022475"/>
    </source>
</evidence>
<dbReference type="AlphaFoldDB" id="A0A1I2NDA8"/>
<keyword evidence="14" id="KW-0443">Lipid metabolism</keyword>
<comment type="similarity">
    <text evidence="5 18">Belongs to the CDS family.</text>
</comment>
<dbReference type="OrthoDB" id="9799199at2"/>
<dbReference type="PANTHER" id="PTHR46382">
    <property type="entry name" value="PHOSPHATIDATE CYTIDYLYLTRANSFERASE"/>
    <property type="match status" value="1"/>
</dbReference>
<evidence type="ECO:0000256" key="2">
    <source>
        <dbReference type="ARBA" id="ARBA00004651"/>
    </source>
</evidence>
<protein>
    <recommendedName>
        <fullName evidence="7 18">Phosphatidate cytidylyltransferase</fullName>
        <ecNumber evidence="6 18">2.7.7.41</ecNumber>
    </recommendedName>
</protein>
<feature type="transmembrane region" description="Helical" evidence="19">
    <location>
        <begin position="79"/>
        <end position="97"/>
    </location>
</feature>
<keyword evidence="17" id="KW-1208">Phospholipid metabolism</keyword>
<feature type="transmembrane region" description="Helical" evidence="19">
    <location>
        <begin position="177"/>
        <end position="196"/>
    </location>
</feature>
<dbReference type="Proteomes" id="UP000198623">
    <property type="component" value="Unassembled WGS sequence"/>
</dbReference>
<name>A0A1I2NDA8_9GAMM</name>
<dbReference type="Pfam" id="PF01148">
    <property type="entry name" value="CTP_transf_1"/>
    <property type="match status" value="1"/>
</dbReference>
<evidence type="ECO:0000256" key="3">
    <source>
        <dbReference type="ARBA" id="ARBA00005119"/>
    </source>
</evidence>
<evidence type="ECO:0000256" key="17">
    <source>
        <dbReference type="ARBA" id="ARBA00023264"/>
    </source>
</evidence>